<dbReference type="SMART" id="SM00369">
    <property type="entry name" value="LRR_TYP"/>
    <property type="match status" value="7"/>
</dbReference>
<dbReference type="InterPro" id="IPR001611">
    <property type="entry name" value="Leu-rich_rpt"/>
</dbReference>
<dbReference type="InterPro" id="IPR050216">
    <property type="entry name" value="LRR_domain-containing"/>
</dbReference>
<keyword evidence="1" id="KW-0433">Leucine-rich repeat</keyword>
<dbReference type="STRING" id="29845.A0A1V6SCI0"/>
<feature type="compositionally biased region" description="Basic and acidic residues" evidence="3">
    <location>
        <begin position="44"/>
        <end position="59"/>
    </location>
</feature>
<protein>
    <recommendedName>
        <fullName evidence="6">Leucine-rich repeat-containing protein 40</fullName>
    </recommendedName>
</protein>
<dbReference type="AlphaFoldDB" id="A0A1V6SCI0"/>
<feature type="compositionally biased region" description="Low complexity" evidence="3">
    <location>
        <begin position="23"/>
        <end position="35"/>
    </location>
</feature>
<keyword evidence="5" id="KW-1185">Reference proteome</keyword>
<evidence type="ECO:0000313" key="5">
    <source>
        <dbReference type="Proteomes" id="UP000191518"/>
    </source>
</evidence>
<name>A0A1V6SCI0_9EURO</name>
<feature type="compositionally biased region" description="Low complexity" evidence="3">
    <location>
        <begin position="181"/>
        <end position="194"/>
    </location>
</feature>
<dbReference type="PANTHER" id="PTHR48051:SF1">
    <property type="entry name" value="RAS SUPPRESSOR PROTEIN 1"/>
    <property type="match status" value="1"/>
</dbReference>
<comment type="caution">
    <text evidence="4">The sequence shown here is derived from an EMBL/GenBank/DDBJ whole genome shotgun (WGS) entry which is preliminary data.</text>
</comment>
<feature type="compositionally biased region" description="Polar residues" evidence="3">
    <location>
        <begin position="310"/>
        <end position="332"/>
    </location>
</feature>
<reference evidence="5" key="1">
    <citation type="journal article" date="2017" name="Nat. Microbiol.">
        <title>Global analysis of biosynthetic gene clusters reveals vast potential of secondary metabolite production in Penicillium species.</title>
        <authorList>
            <person name="Nielsen J.C."/>
            <person name="Grijseels S."/>
            <person name="Prigent S."/>
            <person name="Ji B."/>
            <person name="Dainat J."/>
            <person name="Nielsen K.F."/>
            <person name="Frisvad J.C."/>
            <person name="Workman M."/>
            <person name="Nielsen J."/>
        </authorList>
    </citation>
    <scope>NUCLEOTIDE SEQUENCE [LARGE SCALE GENOMIC DNA]</scope>
    <source>
        <strain evidence="5">IBT 29486</strain>
    </source>
</reference>
<dbReference type="SMART" id="SM00364">
    <property type="entry name" value="LRR_BAC"/>
    <property type="match status" value="7"/>
</dbReference>
<gene>
    <name evidence="4" type="ORF">PENVUL_c002G04822</name>
</gene>
<dbReference type="Proteomes" id="UP000191518">
    <property type="component" value="Unassembled WGS sequence"/>
</dbReference>
<accession>A0A1V6SCI0</accession>
<evidence type="ECO:0000256" key="1">
    <source>
        <dbReference type="ARBA" id="ARBA00022614"/>
    </source>
</evidence>
<sequence>MEGQPKTSTRPVTGIPRPTSGIPRLTSRLPLPTTTASKSIKPSPSRDRLRADPGLDERRLRRPSYNALVKKPSLRHLSPPKPQDDPIPALKQDNVQVGDDSTHIPDETSSTAGDDDTGSIASAQEARGRRGVRPSLSERTLETLAQIPPSPASAGRKSSFFNGGSPVRSPSRAPSNVSTISRSPSRASSCAPSSNELYTQPVSKLRLPSKARMPTAGSLSPVRGSEENVSPSRLKRPSPRQSIAPGTGVHTDISSPLKKNIPERLIGNKDAPKSSLIRPSPSKVSTKPVKSNMGPPERPLQVKKTRKPQTEQASTLRSPSTGSRYVSASSNMADDLSPEQQAELEARKVSKSSSTLRETIAKAKAARKAIAAGERNETSQKQVYQAPPIDAPLDSWAGGDDDDPFNQLPEGSNNLVMRKRVQTGRATGQLNIAAFCLKEIPKEVLTMYDYDPENSGNWFENVDLVKFNAADNELEQISDATFPDINPEEFDPESDDRGLQFGGLETLDLHGNILKSLPIGLRRLQNLRTLNLSNNSLDMANIEIITEIKSLTDLKLANNQLQGELTAVIGRLHNLEFLDLRGNALTQLPDELVGLSSLRTLDVSENKFTSLPFEVLSKLPLKTLNAQKNRLEGTLIPASVEKLENLQSLNIANNAVVVFSADDALELPNLHTLLIGVNRITHLPYMNSWQSLLTLSAEENKIAELPQGFAELKSLKKADFTGNDLTLLDEKIGLMENLASLRISNNPLRERRLLRMDTDDIKRDLRSRCEPDPQDTDDEGSVATQFTLAPESPTLDGSWQIKSGGTLDKSYAEMTDLKVEQLEMIPSLDIRCLYLQHNELSCFPAPAIGMLAQSLVELDLSHNPLSSADFLSSPLELPKLQSLTLNAASLTSWEPLLSNLIAPSLTFLDVSHNRLKGPLPHLRQIYPELKTLIAFDNQIASLDFEAVQGLQVLELSNNELVSLPPKIGLLAAGRSPQNWGNGSALRRFEVAGNRFRVPRWQIVAKGTDAILDFLQERIPIGDLPEWEREHEAPEEEF</sequence>
<proteinExistence type="predicted"/>
<dbReference type="PROSITE" id="PS51450">
    <property type="entry name" value="LRR"/>
    <property type="match status" value="5"/>
</dbReference>
<organism evidence="4 5">
    <name type="scientific">Penicillium vulpinum</name>
    <dbReference type="NCBI Taxonomy" id="29845"/>
    <lineage>
        <taxon>Eukaryota</taxon>
        <taxon>Fungi</taxon>
        <taxon>Dikarya</taxon>
        <taxon>Ascomycota</taxon>
        <taxon>Pezizomycotina</taxon>
        <taxon>Eurotiomycetes</taxon>
        <taxon>Eurotiomycetidae</taxon>
        <taxon>Eurotiales</taxon>
        <taxon>Aspergillaceae</taxon>
        <taxon>Penicillium</taxon>
    </lineage>
</organism>
<feature type="region of interest" description="Disordered" evidence="3">
    <location>
        <begin position="1"/>
        <end position="351"/>
    </location>
</feature>
<feature type="compositionally biased region" description="Low complexity" evidence="3">
    <location>
        <begin position="279"/>
        <end position="291"/>
    </location>
</feature>
<evidence type="ECO:0000256" key="3">
    <source>
        <dbReference type="SAM" id="MobiDB-lite"/>
    </source>
</evidence>
<dbReference type="Gene3D" id="3.80.10.10">
    <property type="entry name" value="Ribonuclease Inhibitor"/>
    <property type="match status" value="3"/>
</dbReference>
<dbReference type="GO" id="GO:0005737">
    <property type="term" value="C:cytoplasm"/>
    <property type="evidence" value="ECO:0007669"/>
    <property type="project" value="TreeGrafter"/>
</dbReference>
<dbReference type="Pfam" id="PF00560">
    <property type="entry name" value="LRR_1"/>
    <property type="match status" value="1"/>
</dbReference>
<dbReference type="InterPro" id="IPR003591">
    <property type="entry name" value="Leu-rich_rpt_typical-subtyp"/>
</dbReference>
<evidence type="ECO:0000313" key="4">
    <source>
        <dbReference type="EMBL" id="OQE11490.1"/>
    </source>
</evidence>
<keyword evidence="2" id="KW-0677">Repeat</keyword>
<dbReference type="InterPro" id="IPR032675">
    <property type="entry name" value="LRR_dom_sf"/>
</dbReference>
<evidence type="ECO:0008006" key="6">
    <source>
        <dbReference type="Google" id="ProtNLM"/>
    </source>
</evidence>
<dbReference type="FunFam" id="3.80.10.10:FF:001164">
    <property type="entry name" value="GH01279p"/>
    <property type="match status" value="1"/>
</dbReference>
<dbReference type="EMBL" id="MDYP01000002">
    <property type="protein sequence ID" value="OQE11490.1"/>
    <property type="molecule type" value="Genomic_DNA"/>
</dbReference>
<dbReference type="OrthoDB" id="676979at2759"/>
<dbReference type="Pfam" id="PF13855">
    <property type="entry name" value="LRR_8"/>
    <property type="match status" value="1"/>
</dbReference>
<feature type="compositionally biased region" description="Polar residues" evidence="3">
    <location>
        <begin position="1"/>
        <end position="11"/>
    </location>
</feature>
<feature type="compositionally biased region" description="Basic and acidic residues" evidence="3">
    <location>
        <begin position="260"/>
        <end position="272"/>
    </location>
</feature>
<dbReference type="SUPFAM" id="SSF52058">
    <property type="entry name" value="L domain-like"/>
    <property type="match status" value="2"/>
</dbReference>
<dbReference type="PANTHER" id="PTHR48051">
    <property type="match status" value="1"/>
</dbReference>
<evidence type="ECO:0000256" key="2">
    <source>
        <dbReference type="ARBA" id="ARBA00022737"/>
    </source>
</evidence>